<dbReference type="PATRIC" id="fig|540747.5.peg.2755"/>
<feature type="domain" description="Terminase large subunit gp17-like C-terminal" evidence="2">
    <location>
        <begin position="319"/>
        <end position="460"/>
    </location>
</feature>
<dbReference type="Gene3D" id="3.30.420.240">
    <property type="match status" value="1"/>
</dbReference>
<dbReference type="Proteomes" id="UP000051401">
    <property type="component" value="Unassembled WGS sequence"/>
</dbReference>
<reference evidence="4 6" key="2">
    <citation type="submission" date="2018-08" db="EMBL/GenBank/DDBJ databases">
        <title>Genetic Globetrotter - A new plasmid hitch-hiking vast phylogenetic and geographic distances.</title>
        <authorList>
            <person name="Vollmers J."/>
            <person name="Petersen J."/>
        </authorList>
    </citation>
    <scope>NUCLEOTIDE SEQUENCE [LARGE SCALE GENOMIC DNA]</scope>
    <source>
        <strain evidence="4 6">DSM 26383</strain>
    </source>
</reference>
<evidence type="ECO:0000259" key="2">
    <source>
        <dbReference type="Pfam" id="PF17289"/>
    </source>
</evidence>
<dbReference type="RefSeq" id="WP_057814164.1">
    <property type="nucleotide sequence ID" value="NZ_CP031598.1"/>
</dbReference>
<dbReference type="EMBL" id="CP031598">
    <property type="protein sequence ID" value="QEW25857.1"/>
    <property type="molecule type" value="Genomic_DNA"/>
</dbReference>
<dbReference type="InterPro" id="IPR027417">
    <property type="entry name" value="P-loop_NTPase"/>
</dbReference>
<evidence type="ECO:0000313" key="4">
    <source>
        <dbReference type="EMBL" id="QEW25857.1"/>
    </source>
</evidence>
<gene>
    <name evidence="4" type="ORF">RIdsm_01646</name>
    <name evidence="3" type="ORF">XM52_05865</name>
</gene>
<dbReference type="EMBL" id="LAXI01000002">
    <property type="protein sequence ID" value="KRS19182.1"/>
    <property type="molecule type" value="Genomic_DNA"/>
</dbReference>
<dbReference type="NCBIfam" id="TIGR01630">
    <property type="entry name" value="psiM2_ORF9"/>
    <property type="match status" value="1"/>
</dbReference>
<reference evidence="3 5" key="1">
    <citation type="submission" date="2015-04" db="EMBL/GenBank/DDBJ databases">
        <title>The draft genome sequence of Roseovarius indicus B108T.</title>
        <authorList>
            <person name="Li G."/>
            <person name="Lai Q."/>
            <person name="Shao Z."/>
            <person name="Yan P."/>
        </authorList>
    </citation>
    <scope>NUCLEOTIDE SEQUENCE [LARGE SCALE GENOMIC DNA]</scope>
    <source>
        <strain evidence="3 5">B108</strain>
    </source>
</reference>
<evidence type="ECO:0000256" key="1">
    <source>
        <dbReference type="ARBA" id="ARBA00022612"/>
    </source>
</evidence>
<dbReference type="STRING" id="540747.SAMN04488031_10359"/>
<evidence type="ECO:0000313" key="3">
    <source>
        <dbReference type="EMBL" id="KRS19182.1"/>
    </source>
</evidence>
<name>A0A0T5PE42_9RHOB</name>
<dbReference type="AlphaFoldDB" id="A0A0T5PE42"/>
<dbReference type="Proteomes" id="UP000325785">
    <property type="component" value="Chromosome"/>
</dbReference>
<evidence type="ECO:0000313" key="6">
    <source>
        <dbReference type="Proteomes" id="UP000325785"/>
    </source>
</evidence>
<dbReference type="InterPro" id="IPR006517">
    <property type="entry name" value="Phage_terminase_lsu-like_C"/>
</dbReference>
<protein>
    <submittedName>
        <fullName evidence="4">Transposase</fullName>
    </submittedName>
</protein>
<evidence type="ECO:0000313" key="5">
    <source>
        <dbReference type="Proteomes" id="UP000051401"/>
    </source>
</evidence>
<keyword evidence="5" id="KW-1185">Reference proteome</keyword>
<dbReference type="InterPro" id="IPR035421">
    <property type="entry name" value="Terminase_6C"/>
</dbReference>
<keyword evidence="1" id="KW-1188">Viral release from host cell</keyword>
<dbReference type="Pfam" id="PF17289">
    <property type="entry name" value="Terminase_6C"/>
    <property type="match status" value="1"/>
</dbReference>
<dbReference type="KEGG" id="rid:RIdsm_01646"/>
<proteinExistence type="predicted"/>
<dbReference type="Gene3D" id="3.40.50.300">
    <property type="entry name" value="P-loop containing nucleotide triphosphate hydrolases"/>
    <property type="match status" value="1"/>
</dbReference>
<organism evidence="3 5">
    <name type="scientific">Roseovarius indicus</name>
    <dbReference type="NCBI Taxonomy" id="540747"/>
    <lineage>
        <taxon>Bacteria</taxon>
        <taxon>Pseudomonadati</taxon>
        <taxon>Pseudomonadota</taxon>
        <taxon>Alphaproteobacteria</taxon>
        <taxon>Rhodobacterales</taxon>
        <taxon>Roseobacteraceae</taxon>
        <taxon>Roseovarius</taxon>
    </lineage>
</organism>
<accession>A0A0T5PE42</accession>
<sequence length="492" mass="56462">MTFQAPELGAQAATALYRKNLFAFVWKAFETLHQGEEDQFVPAWHVQAMCHELDHLLSGKNTRLVINVPPRHLKSITVAVALSAFILGHYPSAKIIVASYGLDLARIHSEACRRIMESDWYKRVFPGTRLAAKGNSAYDFRTTKGGGRKAVSISGAVTGFGADYIIIDDLLKAQDAASETELERARIYIEETLLTRFNNPSEGRVAMIAQRLHEMDPPGYLLEKGTYRHLNLTAIAEQDEQIAIGVGQVHLRKTGEALFPERMDLETLERMRKELGTTTFNCQYQQNPIAPDGSPLRWEWFGSYEEHLSRNDYELVVQSWDTGMSSDPGSDYSVCTTWGFRERRWYLLHVFRDQLDFPELKQKAFRLCDDWQVDRVLIEDAASGKPLLQEFGVNDYRQAVSIKPEHDKEVRFNAACAPVEEGNVYLPVDAPWLKTFKRELQSFPRGKWDDQVDSFSQFLNWTKGYGFRRALGRRHPINVERQKRNLKRPVRK</sequence>
<dbReference type="OrthoDB" id="9771580at2"/>